<dbReference type="GO" id="GO:0005789">
    <property type="term" value="C:endoplasmic reticulum membrane"/>
    <property type="evidence" value="ECO:0007669"/>
    <property type="project" value="UniProtKB-SubCell"/>
</dbReference>
<keyword evidence="16" id="KW-0844">Vision</keyword>
<evidence type="ECO:0000256" key="3">
    <source>
        <dbReference type="ARBA" id="ARBA00004138"/>
    </source>
</evidence>
<dbReference type="GO" id="GO:0005886">
    <property type="term" value="C:plasma membrane"/>
    <property type="evidence" value="ECO:0007669"/>
    <property type="project" value="TreeGrafter"/>
</dbReference>
<evidence type="ECO:0000256" key="12">
    <source>
        <dbReference type="ARBA" id="ARBA00023157"/>
    </source>
</evidence>
<keyword evidence="19" id="KW-0175">Coiled coil</keyword>
<dbReference type="EMBL" id="NHOQ01000407">
    <property type="protein sequence ID" value="PWA30395.1"/>
    <property type="molecule type" value="Genomic_DNA"/>
</dbReference>
<evidence type="ECO:0000256" key="20">
    <source>
        <dbReference type="SAM" id="MobiDB-lite"/>
    </source>
</evidence>
<proteinExistence type="inferred from homology"/>
<dbReference type="PANTHER" id="PTHR11920:SF228">
    <property type="entry name" value="RETINAL GUANYLYL CYCLASE 1"/>
    <property type="match status" value="1"/>
</dbReference>
<dbReference type="GO" id="GO:0004672">
    <property type="term" value="F:protein kinase activity"/>
    <property type="evidence" value="ECO:0007669"/>
    <property type="project" value="InterPro"/>
</dbReference>
<dbReference type="GO" id="GO:0005929">
    <property type="term" value="C:cilium"/>
    <property type="evidence" value="ECO:0007669"/>
    <property type="project" value="UniProtKB-SubCell"/>
</dbReference>
<evidence type="ECO:0000256" key="4">
    <source>
        <dbReference type="ARBA" id="ARBA00022606"/>
    </source>
</evidence>
<evidence type="ECO:0000256" key="13">
    <source>
        <dbReference type="ARBA" id="ARBA00023239"/>
    </source>
</evidence>
<dbReference type="FunFam" id="3.30.70.1230:FF:000013">
    <property type="entry name" value="Guanylate cyclase"/>
    <property type="match status" value="1"/>
</dbReference>
<evidence type="ECO:0000256" key="8">
    <source>
        <dbReference type="ARBA" id="ARBA00022824"/>
    </source>
</evidence>
<organism evidence="24 25">
    <name type="scientific">Gambusia affinis</name>
    <name type="common">Western mosquitofish</name>
    <name type="synonym">Heterandria affinis</name>
    <dbReference type="NCBI Taxonomy" id="33528"/>
    <lineage>
        <taxon>Eukaryota</taxon>
        <taxon>Metazoa</taxon>
        <taxon>Chordata</taxon>
        <taxon>Craniata</taxon>
        <taxon>Vertebrata</taxon>
        <taxon>Euteleostomi</taxon>
        <taxon>Actinopterygii</taxon>
        <taxon>Neopterygii</taxon>
        <taxon>Teleostei</taxon>
        <taxon>Neoteleostei</taxon>
        <taxon>Acanthomorphata</taxon>
        <taxon>Ovalentaria</taxon>
        <taxon>Atherinomorphae</taxon>
        <taxon>Cyprinodontiformes</taxon>
        <taxon>Poeciliidae</taxon>
        <taxon>Poeciliinae</taxon>
        <taxon>Gambusia</taxon>
    </lineage>
</organism>
<dbReference type="SUPFAM" id="SSF56112">
    <property type="entry name" value="Protein kinase-like (PK-like)"/>
    <property type="match status" value="1"/>
</dbReference>
<dbReference type="SMART" id="SM00220">
    <property type="entry name" value="S_TKc"/>
    <property type="match status" value="1"/>
</dbReference>
<keyword evidence="5 21" id="KW-0812">Transmembrane</keyword>
<dbReference type="EC" id="4.6.1.2" evidence="18"/>
<feature type="compositionally biased region" description="Basic and acidic residues" evidence="20">
    <location>
        <begin position="108"/>
        <end position="128"/>
    </location>
</feature>
<dbReference type="GO" id="GO:0004383">
    <property type="term" value="F:guanylate cyclase activity"/>
    <property type="evidence" value="ECO:0007669"/>
    <property type="project" value="UniProtKB-EC"/>
</dbReference>
<keyword evidence="15 18" id="KW-0141">cGMP biosynthesis</keyword>
<dbReference type="CDD" id="cd07302">
    <property type="entry name" value="CHD"/>
    <property type="match status" value="1"/>
</dbReference>
<keyword evidence="6" id="KW-0732">Signal</keyword>
<dbReference type="PANTHER" id="PTHR11920">
    <property type="entry name" value="GUANYLYL CYCLASE"/>
    <property type="match status" value="1"/>
</dbReference>
<keyword evidence="13 17" id="KW-0456">Lyase</keyword>
<evidence type="ECO:0000256" key="11">
    <source>
        <dbReference type="ARBA" id="ARBA00023136"/>
    </source>
</evidence>
<evidence type="ECO:0000256" key="9">
    <source>
        <dbReference type="ARBA" id="ARBA00022989"/>
    </source>
</evidence>
<keyword evidence="7" id="KW-0547">Nucleotide-binding</keyword>
<accession>A0A315W462</accession>
<dbReference type="Gene3D" id="3.40.50.2300">
    <property type="match status" value="1"/>
</dbReference>
<feature type="coiled-coil region" evidence="19">
    <location>
        <begin position="1476"/>
        <end position="1503"/>
    </location>
</feature>
<feature type="domain" description="Guanylate cyclase" evidence="23">
    <location>
        <begin position="1539"/>
        <end position="1669"/>
    </location>
</feature>
<name>A0A315W462_GAMAF</name>
<dbReference type="InterPro" id="IPR050401">
    <property type="entry name" value="Cyclic_nucleotide_synthase"/>
</dbReference>
<evidence type="ECO:0000256" key="16">
    <source>
        <dbReference type="ARBA" id="ARBA00023305"/>
    </source>
</evidence>
<comment type="similarity">
    <text evidence="17">Belongs to the adenylyl cyclase class-4/guanylyl cyclase family.</text>
</comment>
<dbReference type="PROSITE" id="PS00452">
    <property type="entry name" value="GUANYLATE_CYCLASE_1"/>
    <property type="match status" value="1"/>
</dbReference>
<evidence type="ECO:0000256" key="17">
    <source>
        <dbReference type="RuleBase" id="RU000405"/>
    </source>
</evidence>
<evidence type="ECO:0000256" key="1">
    <source>
        <dbReference type="ARBA" id="ARBA00001436"/>
    </source>
</evidence>
<dbReference type="SUPFAM" id="SSF55073">
    <property type="entry name" value="Nucleotide cyclase"/>
    <property type="match status" value="1"/>
</dbReference>
<dbReference type="GO" id="GO:0007168">
    <property type="term" value="P:receptor guanylyl cyclase signaling pathway"/>
    <property type="evidence" value="ECO:0007669"/>
    <property type="project" value="TreeGrafter"/>
</dbReference>
<feature type="domain" description="Protein kinase" evidence="22">
    <location>
        <begin position="1200"/>
        <end position="1467"/>
    </location>
</feature>
<dbReference type="InterPro" id="IPR018297">
    <property type="entry name" value="A/G_cyclase_CS"/>
</dbReference>
<dbReference type="PROSITE" id="PS50011">
    <property type="entry name" value="PROTEIN_KINASE_DOM"/>
    <property type="match status" value="1"/>
</dbReference>
<evidence type="ECO:0000256" key="18">
    <source>
        <dbReference type="RuleBase" id="RU003431"/>
    </source>
</evidence>
<evidence type="ECO:0000256" key="15">
    <source>
        <dbReference type="ARBA" id="ARBA00023293"/>
    </source>
</evidence>
<evidence type="ECO:0000256" key="7">
    <source>
        <dbReference type="ARBA" id="ARBA00022741"/>
    </source>
</evidence>
<keyword evidence="9 21" id="KW-1133">Transmembrane helix</keyword>
<dbReference type="CDD" id="cd14043">
    <property type="entry name" value="PK_GC-2D"/>
    <property type="match status" value="1"/>
</dbReference>
<dbReference type="SUPFAM" id="SSF53822">
    <property type="entry name" value="Periplasmic binding protein-like I"/>
    <property type="match status" value="1"/>
</dbReference>
<dbReference type="InterPro" id="IPR029787">
    <property type="entry name" value="Nucleotide_cyclase"/>
</dbReference>
<dbReference type="InterPro" id="IPR001245">
    <property type="entry name" value="Ser-Thr/Tyr_kinase_cat_dom"/>
</dbReference>
<dbReference type="InterPro" id="IPR001828">
    <property type="entry name" value="ANF_lig-bd_rcpt"/>
</dbReference>
<dbReference type="GO" id="GO:0001653">
    <property type="term" value="F:peptide receptor activity"/>
    <property type="evidence" value="ECO:0007669"/>
    <property type="project" value="TreeGrafter"/>
</dbReference>
<dbReference type="InterPro" id="IPR000719">
    <property type="entry name" value="Prot_kinase_dom"/>
</dbReference>
<feature type="transmembrane region" description="Helical" evidence="21">
    <location>
        <begin position="1138"/>
        <end position="1159"/>
    </location>
</feature>
<evidence type="ECO:0000313" key="25">
    <source>
        <dbReference type="Proteomes" id="UP000250572"/>
    </source>
</evidence>
<sequence length="1817" mass="201240">MTGSEYWKCSGPLRLGSSTSEARAPAGPVAALRLFLEPERDGGLESDSELLFHGGEKREKRLEDLLLLRVSTGGLGRPGLDREADANAQNMEARSREPSLEAAAAVGGDRRTQGPMGSERELGSEGHRNMPGVASELQHLLVTGHLAAGNRLRKHRTVLLPILPSCTKASTDFEVRQQLVLLSTRPRCPSSTSSGQRNITEARSERHLCQAEQHFSCISQTSLQPLAARFAASQTHRDFLFQSQAGVDLLSRQQVVPLSDRSPRVGQHVGPVPQLISCGIAAQEKFSHAVVPAHGIVVLPLLNNVILVNVAELDPEFADDLMFGEPTGNLSRVCPASRPGRSWRPATLPTPLGTKGTLHITSYARVNHKGFICSPSSNSAMATTTSEVDGFSEGRRQVGFSESLRHRLQEEGRTGRTMSRRQAVRVSVEKRTYWMCVADPSNVLTGSSILHGQSSFIDHLSSSLHQKTTMSSDQERTDKGSCRAWTGEVQYVRRVVPVYFGLEAVVDRYATSVVQLDANALQTQVLGEWPSADADQQYVTCQRLVLPASRRLHSAKTNPHIYKLSNSRSVFFFSSPTHATSILPSGLLVAPRTLVLSLNLRPCFCRMRWKFLEISMSMPMPPTWPRNSTAVTVEPRRCHTEPCNRTDKLFDLLNSEVNTSLSSSMEPRLCLSEHMQIKQKVGTQWTIILLWKETGSVLETKVTKMQLVSLLGLFLWLLYINNAGAATFKLALVGPWSCDPLFSRAMPVAAANLALSRLRSDSYMSRGYWFDVKLLNEDCSVSKALTELGEMEGYGHAYIGPFNPTLCHAASLFTQHWEAGLASPGCLDDDWLNLPPVTPPIKVLKTILRFFRWAHVAVISAPTDLWESTGEEVASALRAMGLPIAPVVSMEINKGGAREALNEIRQSDKVKVIIMCMSSILIGGEHQRELLLEALDMGMIADGYIFIPYDTLLYAMPYQDTTFPLLTNNTQLQHAYSAVLTVTMASDESFYESFRQAQISREIRSAISATEVSPLFGTIFNMVYFVAKSVEERRQAGGGHWVTGIQLFSSDGGFDFQGFNQVLYSGRGGAGLRARYVVLDSDGDRLVPTHLLGPTHIDGTVGGLRPLSRSFYFPGGKPPKASFCWFSPEEACNGGVDAVTMFFLFLLLCGLTSAAFFWLRKYKRTPNITKLILTLDDIVFIDTQVSKKKLNDESIMRSLLEIKTPLRSIARSYILTSPESSNIGILEGDWVWLKKIPVGKTATPVNQSTQNLFSQLREMRHENLNLYLGLFVDSGILALVVEHCPRGSLSDLLADSDVRLDWMFKSSLLMDLIKGMKYLHLRGLTHGRLKSTNCLVDGRFVLKITDYGLPMILQSQGVSLSDDPQDLLWTAPELLRNSEQGGSFAGDVFSFSIIIQEVISRTLPYAMMDMPAQEIVERLKKPPPLCRPLVSVDEAPAECLNLMNECWNEDPSKRPNFDDIFKQFRGISRGKKANIIDSMLRMLEQYSSNLEDLIRERTDELEVERTKTDKLIGQLLPKSVAQALKKGKPVQPEHYSDCTLYFSDIVGFTTISALSEPIEVVDLLNDLYTMFDAIIATHDVYKVETIGDAYMVASGVPNRNGNRHAAEVSNMSLDILHSIGAFKIKHMPEIKVKIRIGLHSGPVVAGVVGLTMPRYCLFGDTVTTASHMEASGLRKIHISLSTVKVLTSLKVGYLIDTRKAQVKGTEDTYWLMGREGFNKPLPLPPDLAGGASNHGISLDEIPVERRQNRTCVPYRRHFQPRYQRCRRVPVVLVNMSLCADPSEMMVAEAASLVGVRSKVNVLEVANCPDGDTVTMIN</sequence>
<dbReference type="Gene3D" id="3.30.70.1230">
    <property type="entry name" value="Nucleotide cyclase"/>
    <property type="match status" value="1"/>
</dbReference>
<dbReference type="InterPro" id="IPR028082">
    <property type="entry name" value="Peripla_BP_I"/>
</dbReference>
<dbReference type="PROSITE" id="PS50125">
    <property type="entry name" value="GUANYLATE_CYCLASE_2"/>
    <property type="match status" value="1"/>
</dbReference>
<comment type="caution">
    <text evidence="24">The sequence shown here is derived from an EMBL/GenBank/DDBJ whole genome shotgun (WGS) entry which is preliminary data.</text>
</comment>
<evidence type="ECO:0000256" key="10">
    <source>
        <dbReference type="ARBA" id="ARBA00023134"/>
    </source>
</evidence>
<reference evidence="24 25" key="1">
    <citation type="journal article" date="2018" name="G3 (Bethesda)">
        <title>A High-Quality Reference Genome for the Invasive Mosquitofish Gambusia affinis Using a Chicago Library.</title>
        <authorList>
            <person name="Hoffberg S.L."/>
            <person name="Troendle N.J."/>
            <person name="Glenn T.C."/>
            <person name="Mahmud O."/>
            <person name="Louha S."/>
            <person name="Chalopin D."/>
            <person name="Bennetzen J.L."/>
            <person name="Mauricio R."/>
        </authorList>
    </citation>
    <scope>NUCLEOTIDE SEQUENCE [LARGE SCALE GENOMIC DNA]</scope>
    <source>
        <strain evidence="24">NE01/NJP1002.9</strain>
        <tissue evidence="24">Muscle</tissue>
    </source>
</reference>
<evidence type="ECO:0000259" key="23">
    <source>
        <dbReference type="PROSITE" id="PS50125"/>
    </source>
</evidence>
<dbReference type="SMART" id="SM00044">
    <property type="entry name" value="CYCc"/>
    <property type="match status" value="1"/>
</dbReference>
<gene>
    <name evidence="24" type="ORF">CCH79_00017655</name>
</gene>
<dbReference type="FunFam" id="3.40.50.2300:FF:000114">
    <property type="entry name" value="Guanylate cyclase"/>
    <property type="match status" value="1"/>
</dbReference>
<keyword evidence="11 21" id="KW-0472">Membrane</keyword>
<evidence type="ECO:0000256" key="6">
    <source>
        <dbReference type="ARBA" id="ARBA00022729"/>
    </source>
</evidence>
<dbReference type="STRING" id="33528.ENSGAFP00000004157"/>
<dbReference type="GO" id="GO:0005524">
    <property type="term" value="F:ATP binding"/>
    <property type="evidence" value="ECO:0007669"/>
    <property type="project" value="InterPro"/>
</dbReference>
<dbReference type="GO" id="GO:0004016">
    <property type="term" value="F:adenylate cyclase activity"/>
    <property type="evidence" value="ECO:0007669"/>
    <property type="project" value="TreeGrafter"/>
</dbReference>
<dbReference type="InterPro" id="IPR011009">
    <property type="entry name" value="Kinase-like_dom_sf"/>
</dbReference>
<keyword evidence="25" id="KW-1185">Reference proteome</keyword>
<dbReference type="Pfam" id="PF00211">
    <property type="entry name" value="Guanylate_cyc"/>
    <property type="match status" value="1"/>
</dbReference>
<dbReference type="Gene3D" id="1.10.510.10">
    <property type="entry name" value="Transferase(Phosphotransferase) domain 1"/>
    <property type="match status" value="1"/>
</dbReference>
<feature type="transmembrane region" description="Helical" evidence="21">
    <location>
        <begin position="1264"/>
        <end position="1281"/>
    </location>
</feature>
<keyword evidence="12" id="KW-1015">Disulfide bond</keyword>
<evidence type="ECO:0000259" key="22">
    <source>
        <dbReference type="PROSITE" id="PS50011"/>
    </source>
</evidence>
<keyword evidence="10" id="KW-0342">GTP-binding</keyword>
<comment type="subcellular location">
    <subcellularLocation>
        <location evidence="3">Cell projection</location>
        <location evidence="3">Cilium</location>
    </subcellularLocation>
    <subcellularLocation>
        <location evidence="2">Endoplasmic reticulum membrane</location>
        <topology evidence="2">Single-pass type I membrane protein</topology>
    </subcellularLocation>
</comment>
<keyword evidence="8" id="KW-0256">Endoplasmic reticulum</keyword>
<dbReference type="Pfam" id="PF01094">
    <property type="entry name" value="ANF_receptor"/>
    <property type="match status" value="1"/>
</dbReference>
<evidence type="ECO:0000313" key="24">
    <source>
        <dbReference type="EMBL" id="PWA30395.1"/>
    </source>
</evidence>
<feature type="region of interest" description="Disordered" evidence="20">
    <location>
        <begin position="88"/>
        <end position="130"/>
    </location>
</feature>
<dbReference type="InterPro" id="IPR001054">
    <property type="entry name" value="A/G_cyclase"/>
</dbReference>
<comment type="catalytic activity">
    <reaction evidence="1 18">
        <text>GTP = 3',5'-cyclic GMP + diphosphate</text>
        <dbReference type="Rhea" id="RHEA:13665"/>
        <dbReference type="ChEBI" id="CHEBI:33019"/>
        <dbReference type="ChEBI" id="CHEBI:37565"/>
        <dbReference type="ChEBI" id="CHEBI:57746"/>
        <dbReference type="EC" id="4.6.1.2"/>
    </reaction>
</comment>
<evidence type="ECO:0000256" key="21">
    <source>
        <dbReference type="SAM" id="Phobius"/>
    </source>
</evidence>
<dbReference type="Gene3D" id="6.10.250.780">
    <property type="match status" value="1"/>
</dbReference>
<evidence type="ECO:0000256" key="19">
    <source>
        <dbReference type="SAM" id="Coils"/>
    </source>
</evidence>
<dbReference type="GO" id="GO:0035556">
    <property type="term" value="P:intracellular signal transduction"/>
    <property type="evidence" value="ECO:0007669"/>
    <property type="project" value="InterPro"/>
</dbReference>
<evidence type="ECO:0000256" key="2">
    <source>
        <dbReference type="ARBA" id="ARBA00004115"/>
    </source>
</evidence>
<dbReference type="CDD" id="cd06371">
    <property type="entry name" value="PBP1_sensory_GC_DEF-like"/>
    <property type="match status" value="1"/>
</dbReference>
<protein>
    <recommendedName>
        <fullName evidence="18">Guanylate cyclase</fullName>
        <ecNumber evidence="18">4.6.1.2</ecNumber>
    </recommendedName>
</protein>
<dbReference type="Pfam" id="PF07714">
    <property type="entry name" value="PK_Tyr_Ser-Thr"/>
    <property type="match status" value="1"/>
</dbReference>
<keyword evidence="4" id="KW-0716">Sensory transduction</keyword>
<evidence type="ECO:0000256" key="5">
    <source>
        <dbReference type="ARBA" id="ARBA00022692"/>
    </source>
</evidence>
<evidence type="ECO:0000256" key="14">
    <source>
        <dbReference type="ARBA" id="ARBA00023273"/>
    </source>
</evidence>
<dbReference type="Proteomes" id="UP000250572">
    <property type="component" value="Unassembled WGS sequence"/>
</dbReference>
<dbReference type="GO" id="GO:0007601">
    <property type="term" value="P:visual perception"/>
    <property type="evidence" value="ECO:0007669"/>
    <property type="project" value="UniProtKB-KW"/>
</dbReference>
<keyword evidence="14" id="KW-0966">Cell projection</keyword>
<dbReference type="GO" id="GO:0005525">
    <property type="term" value="F:GTP binding"/>
    <property type="evidence" value="ECO:0007669"/>
    <property type="project" value="UniProtKB-KW"/>
</dbReference>